<dbReference type="AlphaFoldDB" id="A0AA90ZRV8"/>
<evidence type="ECO:0000313" key="4">
    <source>
        <dbReference type="Proteomes" id="UP000423156"/>
    </source>
</evidence>
<sequence>MTYYKRIIDKKLLEWKASQRRKPLLIRGARQVGKSSAVRHFGKEFKYFVEINLESQPSIRGLFSKDIDVHRTCESISATTGIPVIPGETLLFIDEIQVSQEAIMSLRYFKEDYPELHVIAAGSLLEFTLEELPSFGVGRIRSLYMYPFSFDEFLMAQGLDTTVSYKQQASPSSPLPEAVHNKLVDQLKTFYLVGGMPAAVTEWIETNSYIECTHVHNDILDTYQDDFAKYKSRVSPALLRKVLRSVALQAGSKFVYRQVADDVHSSVIKDALHLLTLAGLIKPVTHSDGNGVPLGAEENDSYRKYLFLDLGLMQTMLGTPAANVLLASDVDFVNKGAASEMFAGLELVKNHDCFQKAEMYYWQNLSRGTNAEIDFLEAKDGMVLPIEVKATTRGSMQSLWLFMRKKALHHAVRTSLENFGEFEYVDKESQDAIRHVDVIPLYAMSNLCKLSVGTEMKIATP</sequence>
<dbReference type="InterPro" id="IPR025420">
    <property type="entry name" value="DUF4143"/>
</dbReference>
<dbReference type="Pfam" id="PF13635">
    <property type="entry name" value="DUF4143"/>
    <property type="match status" value="1"/>
</dbReference>
<protein>
    <submittedName>
        <fullName evidence="3">ATP-binding protein</fullName>
    </submittedName>
</protein>
<evidence type="ECO:0000259" key="2">
    <source>
        <dbReference type="Pfam" id="PF13635"/>
    </source>
</evidence>
<dbReference type="Proteomes" id="UP000423156">
    <property type="component" value="Unassembled WGS sequence"/>
</dbReference>
<evidence type="ECO:0000259" key="1">
    <source>
        <dbReference type="Pfam" id="PF13173"/>
    </source>
</evidence>
<keyword evidence="3" id="KW-0067">ATP-binding</keyword>
<comment type="caution">
    <text evidence="3">The sequence shown here is derived from an EMBL/GenBank/DDBJ whole genome shotgun (WGS) entry which is preliminary data.</text>
</comment>
<dbReference type="Pfam" id="PF13173">
    <property type="entry name" value="AAA_14"/>
    <property type="match status" value="1"/>
</dbReference>
<dbReference type="InterPro" id="IPR041682">
    <property type="entry name" value="AAA_14"/>
</dbReference>
<reference evidence="4" key="1">
    <citation type="submission" date="2019-09" db="EMBL/GenBank/DDBJ databases">
        <title>Distinct polysaccharide growth profiles of human intestinal Prevotella copri isolates.</title>
        <authorList>
            <person name="Fehlner-Peach H."/>
            <person name="Magnabosco C."/>
            <person name="Raghavan V."/>
            <person name="Scher J.U."/>
            <person name="Tett A."/>
            <person name="Cox L.M."/>
            <person name="Gottsegen C."/>
            <person name="Watters A."/>
            <person name="Wiltshire- Gordon J.D."/>
            <person name="Segata N."/>
            <person name="Bonneau R."/>
            <person name="Littman D.R."/>
        </authorList>
    </citation>
    <scope>NUCLEOTIDE SEQUENCE [LARGE SCALE GENOMIC DNA]</scope>
    <source>
        <strain evidence="4">BU41712</strain>
    </source>
</reference>
<dbReference type="PANTHER" id="PTHR33295:SF7">
    <property type="entry name" value="ATPASE"/>
    <property type="match status" value="1"/>
</dbReference>
<evidence type="ECO:0000313" key="3">
    <source>
        <dbReference type="EMBL" id="MQN77938.1"/>
    </source>
</evidence>
<organism evidence="3 4">
    <name type="scientific">Segatella copri</name>
    <dbReference type="NCBI Taxonomy" id="165179"/>
    <lineage>
        <taxon>Bacteria</taxon>
        <taxon>Pseudomonadati</taxon>
        <taxon>Bacteroidota</taxon>
        <taxon>Bacteroidia</taxon>
        <taxon>Bacteroidales</taxon>
        <taxon>Prevotellaceae</taxon>
        <taxon>Segatella</taxon>
    </lineage>
</organism>
<dbReference type="InterPro" id="IPR027417">
    <property type="entry name" value="P-loop_NTPase"/>
</dbReference>
<dbReference type="EMBL" id="VZBZ01000118">
    <property type="protein sequence ID" value="MQN77938.1"/>
    <property type="molecule type" value="Genomic_DNA"/>
</dbReference>
<feature type="domain" description="AAA" evidence="1">
    <location>
        <begin position="21"/>
        <end position="154"/>
    </location>
</feature>
<name>A0AA90ZRV8_9BACT</name>
<dbReference type="GO" id="GO:0005524">
    <property type="term" value="F:ATP binding"/>
    <property type="evidence" value="ECO:0007669"/>
    <property type="project" value="UniProtKB-KW"/>
</dbReference>
<dbReference type="PANTHER" id="PTHR33295">
    <property type="entry name" value="ATPASE"/>
    <property type="match status" value="1"/>
</dbReference>
<keyword evidence="3" id="KW-0547">Nucleotide-binding</keyword>
<accession>A0AA90ZRV8</accession>
<feature type="domain" description="DUF4143" evidence="2">
    <location>
        <begin position="224"/>
        <end position="390"/>
    </location>
</feature>
<gene>
    <name evidence="3" type="ORF">F7D71_08745</name>
</gene>
<dbReference type="SUPFAM" id="SSF52540">
    <property type="entry name" value="P-loop containing nucleoside triphosphate hydrolases"/>
    <property type="match status" value="1"/>
</dbReference>
<proteinExistence type="predicted"/>
<dbReference type="RefSeq" id="WP_153092972.1">
    <property type="nucleotide sequence ID" value="NZ_JBALJY010000006.1"/>
</dbReference>